<dbReference type="AlphaFoldDB" id="A0A562RVS5"/>
<dbReference type="InterPro" id="IPR014555">
    <property type="entry name" value="RecF-like"/>
</dbReference>
<feature type="domain" description="ATPase AAA-type core" evidence="1">
    <location>
        <begin position="39"/>
        <end position="329"/>
    </location>
</feature>
<evidence type="ECO:0000313" key="3">
    <source>
        <dbReference type="Proteomes" id="UP000318307"/>
    </source>
</evidence>
<keyword evidence="3" id="KW-1185">Reference proteome</keyword>
<dbReference type="PANTHER" id="PTHR32182">
    <property type="entry name" value="DNA REPLICATION AND REPAIR PROTEIN RECF"/>
    <property type="match status" value="1"/>
</dbReference>
<reference evidence="2 3" key="1">
    <citation type="submission" date="2019-07" db="EMBL/GenBank/DDBJ databases">
        <title>Genome sequencing of 100 strains of the haloalkaliphilic chemolithoautotrophic sulfur-oxidizing bacterium Thioalkalivibrio.</title>
        <authorList>
            <person name="Muyzer G."/>
        </authorList>
    </citation>
    <scope>NUCLEOTIDE SEQUENCE [LARGE SCALE GENOMIC DNA]</scope>
    <source>
        <strain evidence="2 3">ASO4-4</strain>
    </source>
</reference>
<protein>
    <submittedName>
        <fullName evidence="2">Putative ATPase</fullName>
    </submittedName>
</protein>
<dbReference type="OrthoDB" id="9816506at2"/>
<dbReference type="GO" id="GO:0005524">
    <property type="term" value="F:ATP binding"/>
    <property type="evidence" value="ECO:0007669"/>
    <property type="project" value="InterPro"/>
</dbReference>
<name>A0A562RVS5_9BACT</name>
<dbReference type="Proteomes" id="UP000318307">
    <property type="component" value="Unassembled WGS sequence"/>
</dbReference>
<dbReference type="PANTHER" id="PTHR32182:SF22">
    <property type="entry name" value="ATP-DEPENDENT ENDONUCLEASE, OLD FAMILY-RELATED"/>
    <property type="match status" value="1"/>
</dbReference>
<dbReference type="SUPFAM" id="SSF52540">
    <property type="entry name" value="P-loop containing nucleoside triphosphate hydrolases"/>
    <property type="match status" value="1"/>
</dbReference>
<dbReference type="RefSeq" id="WP_144684108.1">
    <property type="nucleotide sequence ID" value="NZ_VLLC01000009.1"/>
</dbReference>
<sequence length="379" mass="43372">MEDGYRSIRFQDEPARIQSVSIEGFRCLRRIHHLELPMLTVLIGANGAGKSTLIRFFEMLSWMLRSQNLQEFVLRHGGGDDQFFMGSRITPRLHAEIRMLTAKGINEYRFDLAHLSAGDTVMIKNEAFRFIPEFLDNSAVWTELDAVGKESALAFQSGKTAKTICGLLRQCATYQFHDTSASSAIRLRWDVSDAFRLRSDGGNLAAVLLDLFSHDPKRYRLIVRQVQRVLPTFRDFVLEPVAGKVELRWQGLYSDKIFGAHLTSDGSLRLFCLLTLLNLPPERLPDVMFFDEPELGLHPHAITLVSDMLKRLSKIRQIFVATQSPYMVDCFELENIIVAESRQGETSLRNLPREQYQKWLDDEYQISDIWLKTPAGGEI</sequence>
<dbReference type="GO" id="GO:0000731">
    <property type="term" value="P:DNA synthesis involved in DNA repair"/>
    <property type="evidence" value="ECO:0007669"/>
    <property type="project" value="TreeGrafter"/>
</dbReference>
<dbReference type="InterPro" id="IPR003959">
    <property type="entry name" value="ATPase_AAA_core"/>
</dbReference>
<proteinExistence type="predicted"/>
<organism evidence="2 3">
    <name type="scientific">Desulfobotulus alkaliphilus</name>
    <dbReference type="NCBI Taxonomy" id="622671"/>
    <lineage>
        <taxon>Bacteria</taxon>
        <taxon>Pseudomonadati</taxon>
        <taxon>Thermodesulfobacteriota</taxon>
        <taxon>Desulfobacteria</taxon>
        <taxon>Desulfobacterales</taxon>
        <taxon>Desulfobacteraceae</taxon>
        <taxon>Desulfobotulus</taxon>
    </lineage>
</organism>
<dbReference type="Gene3D" id="3.40.50.300">
    <property type="entry name" value="P-loop containing nucleotide triphosphate hydrolases"/>
    <property type="match status" value="2"/>
</dbReference>
<dbReference type="PIRSF" id="PIRSF029347">
    <property type="entry name" value="RecF"/>
    <property type="match status" value="1"/>
</dbReference>
<dbReference type="InterPro" id="IPR027417">
    <property type="entry name" value="P-loop_NTPase"/>
</dbReference>
<comment type="caution">
    <text evidence="2">The sequence shown here is derived from an EMBL/GenBank/DDBJ whole genome shotgun (WGS) entry which is preliminary data.</text>
</comment>
<dbReference type="Pfam" id="PF13304">
    <property type="entry name" value="AAA_21"/>
    <property type="match status" value="1"/>
</dbReference>
<gene>
    <name evidence="2" type="ORF">LZ24_01479</name>
</gene>
<dbReference type="GO" id="GO:0006302">
    <property type="term" value="P:double-strand break repair"/>
    <property type="evidence" value="ECO:0007669"/>
    <property type="project" value="TreeGrafter"/>
</dbReference>
<evidence type="ECO:0000259" key="1">
    <source>
        <dbReference type="Pfam" id="PF13304"/>
    </source>
</evidence>
<evidence type="ECO:0000313" key="2">
    <source>
        <dbReference type="EMBL" id="TWI73068.1"/>
    </source>
</evidence>
<dbReference type="EMBL" id="VLLC01000009">
    <property type="protein sequence ID" value="TWI73068.1"/>
    <property type="molecule type" value="Genomic_DNA"/>
</dbReference>
<accession>A0A562RVS5</accession>
<dbReference type="GO" id="GO:0016887">
    <property type="term" value="F:ATP hydrolysis activity"/>
    <property type="evidence" value="ECO:0007669"/>
    <property type="project" value="InterPro"/>
</dbReference>